<evidence type="ECO:0000256" key="1">
    <source>
        <dbReference type="SAM" id="Phobius"/>
    </source>
</evidence>
<feature type="transmembrane region" description="Helical" evidence="1">
    <location>
        <begin position="39"/>
        <end position="57"/>
    </location>
</feature>
<keyword evidence="4" id="KW-1185">Reference proteome</keyword>
<accession>A0A6N8FQA2</accession>
<dbReference type="Proteomes" id="UP000469125">
    <property type="component" value="Unassembled WGS sequence"/>
</dbReference>
<feature type="transmembrane region" description="Helical" evidence="1">
    <location>
        <begin position="123"/>
        <end position="145"/>
    </location>
</feature>
<dbReference type="EMBL" id="WOCA01000018">
    <property type="protein sequence ID" value="MUK90159.1"/>
    <property type="molecule type" value="Genomic_DNA"/>
</dbReference>
<keyword evidence="1" id="KW-0812">Transmembrane</keyword>
<evidence type="ECO:0000313" key="3">
    <source>
        <dbReference type="EMBL" id="MUK90159.1"/>
    </source>
</evidence>
<feature type="transmembrane region" description="Helical" evidence="1">
    <location>
        <begin position="99"/>
        <end position="116"/>
    </location>
</feature>
<protein>
    <submittedName>
        <fullName evidence="3">Tripartite tricarboxylate transporter TctB family protein</fullName>
    </submittedName>
</protein>
<keyword evidence="1" id="KW-1133">Transmembrane helix</keyword>
<keyword evidence="1" id="KW-0472">Membrane</keyword>
<sequence length="152" mass="17379">MLKTLNQKVSLVLLAIAAGYLLLSYQLPSYPYAIVDADVLPKGLGYLLVILVIALFFTKDSETEEQKARRNIPKKDILALLAVFAFVFFYIFLLEILGFVLTTALFIFFCSWFLGYKKHLTNIIVAVLFPLFMYFTFTEFLQISLPQGILPF</sequence>
<dbReference type="AlphaFoldDB" id="A0A6N8FQA2"/>
<evidence type="ECO:0000259" key="2">
    <source>
        <dbReference type="Pfam" id="PF07331"/>
    </source>
</evidence>
<name>A0A6N8FQA2_9BACI</name>
<dbReference type="RefSeq" id="WP_155670693.1">
    <property type="nucleotide sequence ID" value="NZ_WOCA01000018.1"/>
</dbReference>
<dbReference type="Pfam" id="PF07331">
    <property type="entry name" value="TctB"/>
    <property type="match status" value="1"/>
</dbReference>
<feature type="transmembrane region" description="Helical" evidence="1">
    <location>
        <begin position="9"/>
        <end position="27"/>
    </location>
</feature>
<reference evidence="3 4" key="1">
    <citation type="submission" date="2019-11" db="EMBL/GenBank/DDBJ databases">
        <authorList>
            <person name="Li X."/>
        </authorList>
    </citation>
    <scope>NUCLEOTIDE SEQUENCE [LARGE SCALE GENOMIC DNA]</scope>
    <source>
        <strain evidence="3 4">L9</strain>
    </source>
</reference>
<organism evidence="3 4">
    <name type="scientific">Ornithinibacillus caprae</name>
    <dbReference type="NCBI Taxonomy" id="2678566"/>
    <lineage>
        <taxon>Bacteria</taxon>
        <taxon>Bacillati</taxon>
        <taxon>Bacillota</taxon>
        <taxon>Bacilli</taxon>
        <taxon>Bacillales</taxon>
        <taxon>Bacillaceae</taxon>
        <taxon>Ornithinibacillus</taxon>
    </lineage>
</organism>
<feature type="domain" description="DUF1468" evidence="2">
    <location>
        <begin position="9"/>
        <end position="146"/>
    </location>
</feature>
<gene>
    <name evidence="3" type="ORF">GMD78_17440</name>
</gene>
<proteinExistence type="predicted"/>
<dbReference type="InterPro" id="IPR009936">
    <property type="entry name" value="DUF1468"/>
</dbReference>
<comment type="caution">
    <text evidence="3">The sequence shown here is derived from an EMBL/GenBank/DDBJ whole genome shotgun (WGS) entry which is preliminary data.</text>
</comment>
<evidence type="ECO:0000313" key="4">
    <source>
        <dbReference type="Proteomes" id="UP000469125"/>
    </source>
</evidence>
<feature type="transmembrane region" description="Helical" evidence="1">
    <location>
        <begin position="77"/>
        <end position="93"/>
    </location>
</feature>